<dbReference type="Proteomes" id="UP001055879">
    <property type="component" value="Linkage Group LG01"/>
</dbReference>
<protein>
    <submittedName>
        <fullName evidence="1">Uncharacterized protein</fullName>
    </submittedName>
</protein>
<keyword evidence="2" id="KW-1185">Reference proteome</keyword>
<reference evidence="1 2" key="2">
    <citation type="journal article" date="2022" name="Mol. Ecol. Resour.">
        <title>The genomes of chicory, endive, great burdock and yacon provide insights into Asteraceae paleo-polyploidization history and plant inulin production.</title>
        <authorList>
            <person name="Fan W."/>
            <person name="Wang S."/>
            <person name="Wang H."/>
            <person name="Wang A."/>
            <person name="Jiang F."/>
            <person name="Liu H."/>
            <person name="Zhao H."/>
            <person name="Xu D."/>
            <person name="Zhang Y."/>
        </authorList>
    </citation>
    <scope>NUCLEOTIDE SEQUENCE [LARGE SCALE GENOMIC DNA]</scope>
    <source>
        <strain evidence="2">cv. Niubang</strain>
    </source>
</reference>
<organism evidence="1 2">
    <name type="scientific">Arctium lappa</name>
    <name type="common">Greater burdock</name>
    <name type="synonym">Lappa major</name>
    <dbReference type="NCBI Taxonomy" id="4217"/>
    <lineage>
        <taxon>Eukaryota</taxon>
        <taxon>Viridiplantae</taxon>
        <taxon>Streptophyta</taxon>
        <taxon>Embryophyta</taxon>
        <taxon>Tracheophyta</taxon>
        <taxon>Spermatophyta</taxon>
        <taxon>Magnoliopsida</taxon>
        <taxon>eudicotyledons</taxon>
        <taxon>Gunneridae</taxon>
        <taxon>Pentapetalae</taxon>
        <taxon>asterids</taxon>
        <taxon>campanulids</taxon>
        <taxon>Asterales</taxon>
        <taxon>Asteraceae</taxon>
        <taxon>Carduoideae</taxon>
        <taxon>Cardueae</taxon>
        <taxon>Arctiinae</taxon>
        <taxon>Arctium</taxon>
    </lineage>
</organism>
<gene>
    <name evidence="1" type="ORF">L6452_01036</name>
</gene>
<accession>A0ACB9FFJ5</accession>
<comment type="caution">
    <text evidence="1">The sequence shown here is derived from an EMBL/GenBank/DDBJ whole genome shotgun (WGS) entry which is preliminary data.</text>
</comment>
<sequence>MHHGGVFVKFPGRQYVRGKTQFIDLVDSDKFSVNELHDMMVEIGYKSSIPTYFHFKFPGKDLDVGLHALGSDAKVIEMLKLVFECKLFDIYTEQWESRLNTYNKSPGGNKVDEEKGKEVIEINEKDESALENDYNQMEGNPRSDESDEDDFIEETQNVVDKVEVDMKTFKANTDLDVEWIGHEDLNNDDSNVSGDVDAVDMEELESNTDDYDMEKERKTLLKKLRKEKASVFGVEESPCFYVGKVFGRKDGIKRGSQPEMNKEYEGGPNIAASGTDKGKRKEVKSSGTPCPWVLLISKGKNDATWMVKTFVDTHKCLETREVKACIASFLSQEIVDTISNNPEIPVKALKINIERKYGQKFSHMKSFRAKTMVLSKVRGNYAKQYNHLRDYVLELQRVMPETTVKLDVEHEPNVATMECIREYLMKRITNVQKVINKSDGVLTPTATKVLDSIKREATKYTVLWNGGCKYQVTGPWLDQCVVDVQEKFCTCRRWELIGIPCKHAVVVIWNMCSHGANVDIPEFWVHET</sequence>
<dbReference type="EMBL" id="CM042047">
    <property type="protein sequence ID" value="KAI3769922.1"/>
    <property type="molecule type" value="Genomic_DNA"/>
</dbReference>
<name>A0ACB9FFJ5_ARCLA</name>
<proteinExistence type="predicted"/>
<reference evidence="2" key="1">
    <citation type="journal article" date="2022" name="Mol. Ecol. Resour.">
        <title>The genomes of chicory, endive, great burdock and yacon provide insights into Asteraceae palaeo-polyploidization history and plant inulin production.</title>
        <authorList>
            <person name="Fan W."/>
            <person name="Wang S."/>
            <person name="Wang H."/>
            <person name="Wang A."/>
            <person name="Jiang F."/>
            <person name="Liu H."/>
            <person name="Zhao H."/>
            <person name="Xu D."/>
            <person name="Zhang Y."/>
        </authorList>
    </citation>
    <scope>NUCLEOTIDE SEQUENCE [LARGE SCALE GENOMIC DNA]</scope>
    <source>
        <strain evidence="2">cv. Niubang</strain>
    </source>
</reference>
<evidence type="ECO:0000313" key="2">
    <source>
        <dbReference type="Proteomes" id="UP001055879"/>
    </source>
</evidence>
<evidence type="ECO:0000313" key="1">
    <source>
        <dbReference type="EMBL" id="KAI3769922.1"/>
    </source>
</evidence>